<evidence type="ECO:0000313" key="3">
    <source>
        <dbReference type="Proteomes" id="UP000295391"/>
    </source>
</evidence>
<reference evidence="2 3" key="1">
    <citation type="submission" date="2019-03" db="EMBL/GenBank/DDBJ databases">
        <title>Genomic Encyclopedia of Type Strains, Phase III (KMG-III): the genomes of soil and plant-associated and newly described type strains.</title>
        <authorList>
            <person name="Whitman W."/>
        </authorList>
    </citation>
    <scope>NUCLEOTIDE SEQUENCE [LARGE SCALE GENOMIC DNA]</scope>
    <source>
        <strain evidence="2 3">CGMCC 1.7002</strain>
    </source>
</reference>
<dbReference type="CDD" id="cd02253">
    <property type="entry name" value="DmpA"/>
    <property type="match status" value="1"/>
</dbReference>
<organism evidence="2 3">
    <name type="scientific">Maritalea mobilis</name>
    <dbReference type="NCBI Taxonomy" id="483324"/>
    <lineage>
        <taxon>Bacteria</taxon>
        <taxon>Pseudomonadati</taxon>
        <taxon>Pseudomonadota</taxon>
        <taxon>Alphaproteobacteria</taxon>
        <taxon>Hyphomicrobiales</taxon>
        <taxon>Devosiaceae</taxon>
        <taxon>Maritalea</taxon>
    </lineage>
</organism>
<dbReference type="EMBL" id="SNYR01000001">
    <property type="protein sequence ID" value="TDQ67238.1"/>
    <property type="molecule type" value="Genomic_DNA"/>
</dbReference>
<proteinExistence type="inferred from homology"/>
<dbReference type="PANTHER" id="PTHR36512:SF3">
    <property type="entry name" value="BLR5678 PROTEIN"/>
    <property type="match status" value="1"/>
</dbReference>
<dbReference type="Pfam" id="PF03576">
    <property type="entry name" value="Peptidase_S58"/>
    <property type="match status" value="1"/>
</dbReference>
<sequence>MAQLETLGLMADEPTIRARDLGIKFAGTPGKLNAITDIPDVTVGLKSIIEDAPRPGRPLPVRTGVTAIMPRTSANEPAPVWAGVHRFNGNGEMTGTHWIADGGYFLGPIMITNTHAVGITHHATIKWMLERYPETYNGSEHLWLMPVIAETYDGALNDINGMPVTEADVYDALNNLSDGPVAEGNTGGGTGMIAYEFKGGTGTASRHVNIKGKDYTVGALVQANHGIRDWLNIQGIPIGDHMKDNLLMARETGSIIVVIGTDAPLAPHQLQRLSRRGSIGIGRNGTVGGNNSGDIFLAFSTANPMRPVHKEPSELNLTMLNDQYCDRIYEAAVQSVEEAILNAMVAAKDMGGTQWDKINVKAIDHDQLRDLVRTKSEQTI</sequence>
<dbReference type="SUPFAM" id="SSF56266">
    <property type="entry name" value="DmpA/ArgJ-like"/>
    <property type="match status" value="1"/>
</dbReference>
<dbReference type="GO" id="GO:0004177">
    <property type="term" value="F:aminopeptidase activity"/>
    <property type="evidence" value="ECO:0007669"/>
    <property type="project" value="UniProtKB-KW"/>
</dbReference>
<dbReference type="InterPro" id="IPR005321">
    <property type="entry name" value="Peptidase_S58_DmpA"/>
</dbReference>
<keyword evidence="2" id="KW-0378">Hydrolase</keyword>
<evidence type="ECO:0000256" key="1">
    <source>
        <dbReference type="ARBA" id="ARBA00007068"/>
    </source>
</evidence>
<keyword evidence="2" id="KW-0645">Protease</keyword>
<keyword evidence="2" id="KW-0031">Aminopeptidase</keyword>
<dbReference type="Proteomes" id="UP000295391">
    <property type="component" value="Unassembled WGS sequence"/>
</dbReference>
<name>A0A4V3DBN6_9HYPH</name>
<comment type="caution">
    <text evidence="2">The sequence shown here is derived from an EMBL/GenBank/DDBJ whole genome shotgun (WGS) entry which is preliminary data.</text>
</comment>
<accession>A0A4V3DBN6</accession>
<dbReference type="Gene3D" id="3.60.70.12">
    <property type="entry name" value="L-amino peptidase D-ALA esterase/amidase"/>
    <property type="match status" value="1"/>
</dbReference>
<protein>
    <submittedName>
        <fullName evidence="2">L-aminopeptidase/D-esterase-like protein</fullName>
    </submittedName>
</protein>
<gene>
    <name evidence="2" type="ORF">ATL17_1245</name>
</gene>
<dbReference type="RefSeq" id="WP_166638910.1">
    <property type="nucleotide sequence ID" value="NZ_SNYR01000001.1"/>
</dbReference>
<dbReference type="PANTHER" id="PTHR36512">
    <property type="entry name" value="D-AMINOPEPTIDASE"/>
    <property type="match status" value="1"/>
</dbReference>
<dbReference type="AlphaFoldDB" id="A0A4V3DBN6"/>
<dbReference type="InterPro" id="IPR016117">
    <property type="entry name" value="ArgJ-like_dom_sf"/>
</dbReference>
<comment type="similarity">
    <text evidence="1">Belongs to the peptidase S58 family.</text>
</comment>
<evidence type="ECO:0000313" key="2">
    <source>
        <dbReference type="EMBL" id="TDQ67238.1"/>
    </source>
</evidence>
<keyword evidence="3" id="KW-1185">Reference proteome</keyword>